<dbReference type="PANTHER" id="PTHR30346:SF29">
    <property type="entry name" value="LYSR SUBSTRATE-BINDING"/>
    <property type="match status" value="1"/>
</dbReference>
<protein>
    <submittedName>
        <fullName evidence="6">LysR family transcriptional regulator</fullName>
    </submittedName>
</protein>
<gene>
    <name evidence="6" type="ORF">BFF78_40710</name>
</gene>
<dbReference type="GO" id="GO:0032993">
    <property type="term" value="C:protein-DNA complex"/>
    <property type="evidence" value="ECO:0007669"/>
    <property type="project" value="TreeGrafter"/>
</dbReference>
<comment type="similarity">
    <text evidence="1">Belongs to the LysR transcriptional regulatory family.</text>
</comment>
<dbReference type="GO" id="GO:0003677">
    <property type="term" value="F:DNA binding"/>
    <property type="evidence" value="ECO:0007669"/>
    <property type="project" value="UniProtKB-KW"/>
</dbReference>
<evidence type="ECO:0000259" key="5">
    <source>
        <dbReference type="PROSITE" id="PS50931"/>
    </source>
</evidence>
<dbReference type="KEGG" id="spun:BFF78_40710"/>
<evidence type="ECO:0000313" key="6">
    <source>
        <dbReference type="EMBL" id="AOR36547.1"/>
    </source>
</evidence>
<dbReference type="AlphaFoldDB" id="A0A1D7YLS2"/>
<keyword evidence="3" id="KW-0238">DNA-binding</keyword>
<organism evidence="6 7">
    <name type="scientific">Streptomyces fodineus</name>
    <dbReference type="NCBI Taxonomy" id="1904616"/>
    <lineage>
        <taxon>Bacteria</taxon>
        <taxon>Bacillati</taxon>
        <taxon>Actinomycetota</taxon>
        <taxon>Actinomycetes</taxon>
        <taxon>Kitasatosporales</taxon>
        <taxon>Streptomycetaceae</taxon>
        <taxon>Streptomyces</taxon>
    </lineage>
</organism>
<proteinExistence type="inferred from homology"/>
<dbReference type="RefSeq" id="WP_069783057.1">
    <property type="nucleotide sequence ID" value="NZ_CP017248.1"/>
</dbReference>
<evidence type="ECO:0000256" key="2">
    <source>
        <dbReference type="ARBA" id="ARBA00023015"/>
    </source>
</evidence>
<dbReference type="InterPro" id="IPR036388">
    <property type="entry name" value="WH-like_DNA-bd_sf"/>
</dbReference>
<name>A0A1D7YLS2_9ACTN</name>
<dbReference type="PROSITE" id="PS50931">
    <property type="entry name" value="HTH_LYSR"/>
    <property type="match status" value="1"/>
</dbReference>
<feature type="domain" description="HTH lysR-type" evidence="5">
    <location>
        <begin position="1"/>
        <end position="60"/>
    </location>
</feature>
<dbReference type="InterPro" id="IPR005119">
    <property type="entry name" value="LysR_subst-bd"/>
</dbReference>
<keyword evidence="4" id="KW-0804">Transcription</keyword>
<dbReference type="GO" id="GO:0003700">
    <property type="term" value="F:DNA-binding transcription factor activity"/>
    <property type="evidence" value="ECO:0007669"/>
    <property type="project" value="InterPro"/>
</dbReference>
<dbReference type="InterPro" id="IPR036390">
    <property type="entry name" value="WH_DNA-bd_sf"/>
</dbReference>
<dbReference type="Pfam" id="PF00126">
    <property type="entry name" value="HTH_1"/>
    <property type="match status" value="1"/>
</dbReference>
<keyword evidence="2" id="KW-0805">Transcription regulation</keyword>
<dbReference type="EMBL" id="CP017248">
    <property type="protein sequence ID" value="AOR36547.1"/>
    <property type="molecule type" value="Genomic_DNA"/>
</dbReference>
<dbReference type="Proteomes" id="UP000094960">
    <property type="component" value="Chromosome"/>
</dbReference>
<sequence length="309" mass="33590">MDWTSAQLRSLVELTRRGTITAVAEALGYTPGGVSQQIAALEKATGMQLLRRVGRRVELTDAGATLALHAERILMTEAEAVEALERTRNEISGTLRVGLFATAAAEILPPALRQVRERHPGVTVRSRDMDVDEVYDAVAGGTVDLALGLDYPDVPIPRDPSLRVTELSRERFSLAVPAGAMPGRRKTSLADTRERGWILPSAGSYYGRAVLTACRRAGFEPQVLHEVTDTAATLALVEAGVGVSVVTDLMLRLRPSRIDVLDLHEVIERHIVVVCRSFAEHRPTVAALVDVLRTSADHRPTRSRTGART</sequence>
<dbReference type="CDD" id="cd08423">
    <property type="entry name" value="PBP2_LTTR_like_6"/>
    <property type="match status" value="1"/>
</dbReference>
<reference evidence="7" key="1">
    <citation type="submission" date="2016-09" db="EMBL/GenBank/DDBJ databases">
        <title>Streptomyces puniciscabiei strain:TW1S1 Genome sequencing and assembly.</title>
        <authorList>
            <person name="Kim M.-K."/>
            <person name="Kim S.B."/>
        </authorList>
    </citation>
    <scope>NUCLEOTIDE SEQUENCE [LARGE SCALE GENOMIC DNA]</scope>
    <source>
        <strain evidence="7">TW1S1</strain>
    </source>
</reference>
<dbReference type="SUPFAM" id="SSF53850">
    <property type="entry name" value="Periplasmic binding protein-like II"/>
    <property type="match status" value="1"/>
</dbReference>
<dbReference type="InterPro" id="IPR000847">
    <property type="entry name" value="LysR_HTH_N"/>
</dbReference>
<keyword evidence="7" id="KW-1185">Reference proteome</keyword>
<accession>A0A1D7YLS2</accession>
<evidence type="ECO:0000313" key="7">
    <source>
        <dbReference type="Proteomes" id="UP000094960"/>
    </source>
</evidence>
<dbReference type="Gene3D" id="3.40.190.290">
    <property type="match status" value="1"/>
</dbReference>
<dbReference type="Pfam" id="PF03466">
    <property type="entry name" value="LysR_substrate"/>
    <property type="match status" value="1"/>
</dbReference>
<evidence type="ECO:0000256" key="3">
    <source>
        <dbReference type="ARBA" id="ARBA00023125"/>
    </source>
</evidence>
<evidence type="ECO:0000256" key="4">
    <source>
        <dbReference type="ARBA" id="ARBA00023163"/>
    </source>
</evidence>
<dbReference type="PANTHER" id="PTHR30346">
    <property type="entry name" value="TRANSCRIPTIONAL DUAL REGULATOR HCAR-RELATED"/>
    <property type="match status" value="1"/>
</dbReference>
<evidence type="ECO:0000256" key="1">
    <source>
        <dbReference type="ARBA" id="ARBA00009437"/>
    </source>
</evidence>
<dbReference type="Gene3D" id="1.10.10.10">
    <property type="entry name" value="Winged helix-like DNA-binding domain superfamily/Winged helix DNA-binding domain"/>
    <property type="match status" value="1"/>
</dbReference>
<dbReference type="SUPFAM" id="SSF46785">
    <property type="entry name" value="Winged helix' DNA-binding domain"/>
    <property type="match status" value="1"/>
</dbReference>